<organism evidence="1 2">
    <name type="scientific">Alteriqipengyuania halimionae</name>
    <dbReference type="NCBI Taxonomy" id="1926630"/>
    <lineage>
        <taxon>Bacteria</taxon>
        <taxon>Pseudomonadati</taxon>
        <taxon>Pseudomonadota</taxon>
        <taxon>Alphaproteobacteria</taxon>
        <taxon>Sphingomonadales</taxon>
        <taxon>Erythrobacteraceae</taxon>
        <taxon>Alteriqipengyuania</taxon>
    </lineage>
</organism>
<proteinExistence type="predicted"/>
<evidence type="ECO:0000313" key="2">
    <source>
        <dbReference type="Proteomes" id="UP000429229"/>
    </source>
</evidence>
<name>A0A6I4TZ07_9SPHN</name>
<dbReference type="EMBL" id="WTYR01000001">
    <property type="protein sequence ID" value="MXP08858.1"/>
    <property type="molecule type" value="Genomic_DNA"/>
</dbReference>
<accession>A0A6I4TZ07</accession>
<evidence type="ECO:0000313" key="1">
    <source>
        <dbReference type="EMBL" id="MXP08858.1"/>
    </source>
</evidence>
<gene>
    <name evidence="1" type="ORF">GRI68_01525</name>
</gene>
<comment type="caution">
    <text evidence="1">The sequence shown here is derived from an EMBL/GenBank/DDBJ whole genome shotgun (WGS) entry which is preliminary data.</text>
</comment>
<sequence>MASFAWSLTKMAENISQHRADTPHTGRGPHRTNRVCYEHDLVLDALAKQSLCERARRSALFSERIFIR</sequence>
<dbReference type="RefSeq" id="WP_160615377.1">
    <property type="nucleotide sequence ID" value="NZ_WTYR01000001.1"/>
</dbReference>
<dbReference type="Proteomes" id="UP000429229">
    <property type="component" value="Unassembled WGS sequence"/>
</dbReference>
<protein>
    <submittedName>
        <fullName evidence="1">Uncharacterized protein</fullName>
    </submittedName>
</protein>
<dbReference type="AlphaFoldDB" id="A0A6I4TZ07"/>
<keyword evidence="2" id="KW-1185">Reference proteome</keyword>
<reference evidence="1 2" key="1">
    <citation type="submission" date="2019-12" db="EMBL/GenBank/DDBJ databases">
        <title>Genomic-based taxomic classification of the family Erythrobacteraceae.</title>
        <authorList>
            <person name="Xu L."/>
        </authorList>
    </citation>
    <scope>NUCLEOTIDE SEQUENCE [LARGE SCALE GENOMIC DNA]</scope>
    <source>
        <strain evidence="1 2">LMG 29519</strain>
    </source>
</reference>